<evidence type="ECO:0000313" key="3">
    <source>
        <dbReference type="EMBL" id="HIH16940.1"/>
    </source>
</evidence>
<gene>
    <name evidence="3" type="ORF">HA252_06055</name>
</gene>
<protein>
    <submittedName>
        <fullName evidence="3">Hsp20/alpha crystallin family protein</fullName>
    </submittedName>
</protein>
<evidence type="ECO:0000313" key="4">
    <source>
        <dbReference type="Proteomes" id="UP000564964"/>
    </source>
</evidence>
<reference evidence="4" key="1">
    <citation type="journal article" date="2020" name="bioRxiv">
        <title>A rank-normalized archaeal taxonomy based on genome phylogeny resolves widespread incomplete and uneven classifications.</title>
        <authorList>
            <person name="Rinke C."/>
            <person name="Chuvochina M."/>
            <person name="Mussig A.J."/>
            <person name="Chaumeil P.-A."/>
            <person name="Waite D.W."/>
            <person name="Whitman W.B."/>
            <person name="Parks D.H."/>
            <person name="Hugenholtz P."/>
        </authorList>
    </citation>
    <scope>NUCLEOTIDE SEQUENCE [LARGE SCALE GENOMIC DNA]</scope>
</reference>
<comment type="caution">
    <text evidence="3">The sequence shown here is derived from an EMBL/GenBank/DDBJ whole genome shotgun (WGS) entry which is preliminary data.</text>
</comment>
<dbReference type="InterPro" id="IPR008978">
    <property type="entry name" value="HSP20-like_chaperone"/>
</dbReference>
<evidence type="ECO:0000259" key="2">
    <source>
        <dbReference type="Pfam" id="PF00011"/>
    </source>
</evidence>
<dbReference type="InterPro" id="IPR002068">
    <property type="entry name" value="A-crystallin/Hsp20_dom"/>
</dbReference>
<accession>A0A7J4JJB3</accession>
<name>A0A7J4JJB3_9ARCH</name>
<keyword evidence="1" id="KW-0175">Coiled coil</keyword>
<evidence type="ECO:0000256" key="1">
    <source>
        <dbReference type="SAM" id="Coils"/>
    </source>
</evidence>
<sequence length="185" mass="20584">MTDMPANANQARKERDFSRFERLEELMDELMQELMEVEGFEALDGRNPVLFGFSMRFDADGRPRIEEFGNVKPRVGAPLGIPTGGQSGARQEGGAWQPLVDVNRQGEQATISVELPGIRREDLKVRVAKSAVTVQVEGDTPYYKEIEFGERIAAGSVKALYKNGILEIGLKTEHPTRNGKAVRVH</sequence>
<organism evidence="3 4">
    <name type="scientific">Candidatus Iainarchaeum sp</name>
    <dbReference type="NCBI Taxonomy" id="3101447"/>
    <lineage>
        <taxon>Archaea</taxon>
        <taxon>Candidatus Iainarchaeota</taxon>
        <taxon>Candidatus Iainarchaeia</taxon>
        <taxon>Candidatus Iainarchaeales</taxon>
        <taxon>Candidatus Iainarchaeaceae</taxon>
        <taxon>Candidatus Iainarchaeum</taxon>
    </lineage>
</organism>
<dbReference type="AlphaFoldDB" id="A0A7J4JJB3"/>
<dbReference type="CDD" id="cd00298">
    <property type="entry name" value="ACD_sHsps_p23-like"/>
    <property type="match status" value="1"/>
</dbReference>
<dbReference type="Gene3D" id="2.60.40.790">
    <property type="match status" value="1"/>
</dbReference>
<proteinExistence type="predicted"/>
<dbReference type="SUPFAM" id="SSF49764">
    <property type="entry name" value="HSP20-like chaperones"/>
    <property type="match status" value="1"/>
</dbReference>
<dbReference type="Proteomes" id="UP000564964">
    <property type="component" value="Unassembled WGS sequence"/>
</dbReference>
<feature type="domain" description="SHSP" evidence="2">
    <location>
        <begin position="104"/>
        <end position="184"/>
    </location>
</feature>
<feature type="coiled-coil region" evidence="1">
    <location>
        <begin position="13"/>
        <end position="43"/>
    </location>
</feature>
<dbReference type="Pfam" id="PF00011">
    <property type="entry name" value="HSP20"/>
    <property type="match status" value="1"/>
</dbReference>
<dbReference type="EMBL" id="DUGH01000145">
    <property type="protein sequence ID" value="HIH16940.1"/>
    <property type="molecule type" value="Genomic_DNA"/>
</dbReference>